<dbReference type="RefSeq" id="WP_111983686.1">
    <property type="nucleotide sequence ID" value="NZ_NFZS01000004.1"/>
</dbReference>
<dbReference type="Pfam" id="PF14341">
    <property type="entry name" value="PilX_N"/>
    <property type="match status" value="1"/>
</dbReference>
<reference evidence="3 4" key="1">
    <citation type="journal article" date="2018" name="Genet. Mol. Biol.">
        <title>The genome sequence of Dyella jiangningensis FCAV SCS01 from a lignocellulose-decomposing microbial consortium metagenome reveals potential for biotechnological applications.</title>
        <authorList>
            <person name="Desiderato J.G."/>
            <person name="Alvarenga D.O."/>
            <person name="Constancio M.T.L."/>
            <person name="Alves L.M.C."/>
            <person name="Varani A.M."/>
        </authorList>
    </citation>
    <scope>NUCLEOTIDE SEQUENCE [LARGE SCALE GENOMIC DNA]</scope>
    <source>
        <strain evidence="3 4">FCAV SCS01</strain>
    </source>
</reference>
<evidence type="ECO:0000313" key="4">
    <source>
        <dbReference type="Proteomes" id="UP000248926"/>
    </source>
</evidence>
<name>A0A328NZC6_9GAMM</name>
<dbReference type="EMBL" id="NFZS01000004">
    <property type="protein sequence ID" value="RAO75199.1"/>
    <property type="molecule type" value="Genomic_DNA"/>
</dbReference>
<evidence type="ECO:0000259" key="2">
    <source>
        <dbReference type="Pfam" id="PF14341"/>
    </source>
</evidence>
<feature type="domain" description="PilX/PilW C-terminal" evidence="1">
    <location>
        <begin position="138"/>
        <end position="208"/>
    </location>
</feature>
<comment type="caution">
    <text evidence="3">The sequence shown here is derived from an EMBL/GenBank/DDBJ whole genome shotgun (WGS) entry which is preliminary data.</text>
</comment>
<evidence type="ECO:0000313" key="3">
    <source>
        <dbReference type="EMBL" id="RAO75199.1"/>
    </source>
</evidence>
<dbReference type="Proteomes" id="UP000248926">
    <property type="component" value="Unassembled WGS sequence"/>
</dbReference>
<evidence type="ECO:0008006" key="5">
    <source>
        <dbReference type="Google" id="ProtNLM"/>
    </source>
</evidence>
<dbReference type="Pfam" id="PF13681">
    <property type="entry name" value="PilX"/>
    <property type="match status" value="1"/>
</dbReference>
<gene>
    <name evidence="3" type="ORF">CA260_13950</name>
</gene>
<dbReference type="AlphaFoldDB" id="A0A328NZC6"/>
<keyword evidence="4" id="KW-1185">Reference proteome</keyword>
<organism evidence="3 4">
    <name type="scientific">Dyella jiangningensis</name>
    <dbReference type="NCBI Taxonomy" id="1379159"/>
    <lineage>
        <taxon>Bacteria</taxon>
        <taxon>Pseudomonadati</taxon>
        <taxon>Pseudomonadota</taxon>
        <taxon>Gammaproteobacteria</taxon>
        <taxon>Lysobacterales</taxon>
        <taxon>Rhodanobacteraceae</taxon>
        <taxon>Dyella</taxon>
    </lineage>
</organism>
<accession>A0A328NZC6</accession>
<proteinExistence type="predicted"/>
<feature type="domain" description="Type 4 fimbrial biogenesis protein PilX N-terminal" evidence="2">
    <location>
        <begin position="16"/>
        <end position="66"/>
    </location>
</feature>
<protein>
    <recommendedName>
        <fullName evidence="5">Pilus assembly protein PilX</fullName>
    </recommendedName>
</protein>
<dbReference type="InterPro" id="IPR025205">
    <property type="entry name" value="PilX/PilW_C"/>
</dbReference>
<evidence type="ECO:0000259" key="1">
    <source>
        <dbReference type="Pfam" id="PF13681"/>
    </source>
</evidence>
<dbReference type="InterPro" id="IPR025746">
    <property type="entry name" value="PilX_N_dom"/>
</dbReference>
<dbReference type="OrthoDB" id="5951427at2"/>
<sequence length="212" mass="22411">MSHQNFFRMGTARRARGTVLVVALIFLLLLTLLSIGASSHSLLQQRMAGGLRNAQQAEMGAEAALRGAEWRLWTASATSSALRCGKAVLTDCYLDDPSVGPAEAVRVFRTSQGWVTGYGTEYGAANGGIDFTRPAPDDGHAALAYNPRYLIEDLGPELPPDTGVQHESGASGAGGVGYTSTSRHIYRITARSTGGSANTVRVFESTFSAKGD</sequence>